<evidence type="ECO:0000313" key="2">
    <source>
        <dbReference type="EMBL" id="KAJ2927230.1"/>
    </source>
</evidence>
<name>A0A9W8MCT4_9AGAR</name>
<keyword evidence="3" id="KW-1185">Reference proteome</keyword>
<dbReference type="EMBL" id="JANBPK010001025">
    <property type="protein sequence ID" value="KAJ2927230.1"/>
    <property type="molecule type" value="Genomic_DNA"/>
</dbReference>
<dbReference type="InterPro" id="IPR038717">
    <property type="entry name" value="Tc1-like_DDE_dom"/>
</dbReference>
<gene>
    <name evidence="2" type="ORF">H1R20_g9862</name>
</gene>
<feature type="domain" description="Tc1-like transposase DDE" evidence="1">
    <location>
        <begin position="130"/>
        <end position="239"/>
    </location>
</feature>
<dbReference type="PANTHER" id="PTHR46564">
    <property type="entry name" value="TRANSPOSASE"/>
    <property type="match status" value="1"/>
</dbReference>
<dbReference type="Pfam" id="PF13358">
    <property type="entry name" value="DDE_3"/>
    <property type="match status" value="1"/>
</dbReference>
<dbReference type="InterPro" id="IPR036397">
    <property type="entry name" value="RNaseH_sf"/>
</dbReference>
<comment type="caution">
    <text evidence="2">The sequence shown here is derived from an EMBL/GenBank/DDBJ whole genome shotgun (WGS) entry which is preliminary data.</text>
</comment>
<protein>
    <recommendedName>
        <fullName evidence="1">Tc1-like transposase DDE domain-containing protein</fullName>
    </recommendedName>
</protein>
<feature type="non-terminal residue" evidence="2">
    <location>
        <position position="310"/>
    </location>
</feature>
<accession>A0A9W8MCT4</accession>
<reference evidence="2" key="1">
    <citation type="submission" date="2022-06" db="EMBL/GenBank/DDBJ databases">
        <title>Genome Sequence of Candolleomyces eurysporus.</title>
        <authorList>
            <person name="Buettner E."/>
        </authorList>
    </citation>
    <scope>NUCLEOTIDE SEQUENCE</scope>
    <source>
        <strain evidence="2">VTCC 930004</strain>
    </source>
</reference>
<evidence type="ECO:0000313" key="3">
    <source>
        <dbReference type="Proteomes" id="UP001140091"/>
    </source>
</evidence>
<dbReference type="PANTHER" id="PTHR46564:SF1">
    <property type="entry name" value="TRANSPOSASE"/>
    <property type="match status" value="1"/>
</dbReference>
<dbReference type="Proteomes" id="UP001140091">
    <property type="component" value="Unassembled WGS sequence"/>
</dbReference>
<dbReference type="Gene3D" id="3.30.420.10">
    <property type="entry name" value="Ribonuclease H-like superfamily/Ribonuclease H"/>
    <property type="match status" value="1"/>
</dbReference>
<dbReference type="OrthoDB" id="2142724at2759"/>
<dbReference type="SUPFAM" id="SSF46689">
    <property type="entry name" value="Homeodomain-like"/>
    <property type="match status" value="1"/>
</dbReference>
<evidence type="ECO:0000259" key="1">
    <source>
        <dbReference type="Pfam" id="PF13358"/>
    </source>
</evidence>
<proteinExistence type="predicted"/>
<dbReference type="AlphaFoldDB" id="A0A9W8MCT4"/>
<dbReference type="InterPro" id="IPR009057">
    <property type="entry name" value="Homeodomain-like_sf"/>
</dbReference>
<sequence>MPTRTLSQDLKDRIPVLFHQQWYTVREICKLLGVGKSVVYQTLKYYREYGEARNFINSLVKRNHSIYLDEIQDELWEKRGVNVSIATLHRTLRCLNYTHKRVSAEAWERNEEHRNIFLSLVADIVTDPHQLMFVDEAARNQRTSNQTRGWALRGNKCIQRRYFVWGQRYSILPILTVEGIITQDIIHGSVTSQLFVQFLKDQVIPLTNPYPGPQSILILDNCNIHHSEEVHQLVEVEAGCNRLYALAHHSIQNYQITPKVDNPTKLGIAIVQAHIDGLVGDCSLDFTFVFMEWQFPSSIANSCSRASPPI</sequence>
<dbReference type="GO" id="GO:0003676">
    <property type="term" value="F:nucleic acid binding"/>
    <property type="evidence" value="ECO:0007669"/>
    <property type="project" value="InterPro"/>
</dbReference>
<organism evidence="2 3">
    <name type="scientific">Candolleomyces eurysporus</name>
    <dbReference type="NCBI Taxonomy" id="2828524"/>
    <lineage>
        <taxon>Eukaryota</taxon>
        <taxon>Fungi</taxon>
        <taxon>Dikarya</taxon>
        <taxon>Basidiomycota</taxon>
        <taxon>Agaricomycotina</taxon>
        <taxon>Agaricomycetes</taxon>
        <taxon>Agaricomycetidae</taxon>
        <taxon>Agaricales</taxon>
        <taxon>Agaricineae</taxon>
        <taxon>Psathyrellaceae</taxon>
        <taxon>Candolleomyces</taxon>
    </lineage>
</organism>